<dbReference type="SUPFAM" id="SSF55594">
    <property type="entry name" value="HPr-like"/>
    <property type="match status" value="1"/>
</dbReference>
<feature type="chain" id="PRO_5038676333" description="Phosphocarrier protein HPr" evidence="21">
    <location>
        <begin position="22"/>
        <end position="932"/>
    </location>
</feature>
<dbReference type="Pfam" id="PF02896">
    <property type="entry name" value="PEP-utilizers_C"/>
    <property type="match status" value="1"/>
</dbReference>
<dbReference type="Pfam" id="PF05524">
    <property type="entry name" value="PEP-utilisers_N"/>
    <property type="match status" value="1"/>
</dbReference>
<proteinExistence type="inferred from homology"/>
<dbReference type="InterPro" id="IPR008279">
    <property type="entry name" value="PEP-util_enz_mobile_dom"/>
</dbReference>
<dbReference type="PROSITE" id="PS00369">
    <property type="entry name" value="PTS_HPR_HIS"/>
    <property type="match status" value="1"/>
</dbReference>
<keyword evidence="15" id="KW-0598">Phosphotransferase system</keyword>
<dbReference type="PROSITE" id="PS00742">
    <property type="entry name" value="PEP_ENZYMES_2"/>
    <property type="match status" value="1"/>
</dbReference>
<dbReference type="SUPFAM" id="SSF51621">
    <property type="entry name" value="Phosphoenolpyruvate/pyruvate domain"/>
    <property type="match status" value="1"/>
</dbReference>
<dbReference type="InterPro" id="IPR040442">
    <property type="entry name" value="Pyrv_kinase-like_dom_sf"/>
</dbReference>
<sequence length="932" mass="95048">MTGIVVVSHSRALARSAAALAAEMLHDSPVRIEIAAGLDEHTLGTDATAVAAAITAADSGAGVLILMDLGSAILSAELALDLLDGPHRVRLCAAPLVEGLVAAAVAAAGGADLDEVADEAEHALDGKRSQLGASEPATGYAAASEHERPPTGAVECAGADVSGSVDPHPVDEAAAADSSPDAADRAAAEASVTAGRDPAAVSTTAERERARVAAMVDRHTASGVRPAGGGGAAAPDAVRAVFVVTNEHGLHARPAARLVAAVSGRDAGVRVRNLSTGSPSVSGRSLSRIAALGVRAGHEVEITASGPDAQAAVDAVVDLAARHFDERPTGVAASTATERAAFDNTAVEGTAADSTAAATPLPESALSEGNPSSAGWRHHESERTGPLAAASGIGIGPAWRLDTTDFHLEDTRAEAPAVETEHFDRALTTVRGRIDADIARARTDDTAREIFAAHRLLLDDDDLTASVRARIAQGRSAAVAVAAVFDSAADELAALPDEYQRARAADVRAVRDQLLSALLGHTTEITSRAGILVAADLTPAQVAGLDRDLVTGIVLAQGSPTAHSAILARTRGIPAVVAAGPQVLTVPEQTLLVFDGDTGQLVIAPDADTLAAFTARADAQRARRRAAGAAAQEPAVTRDGVEIQVAANVGSVADAADAVRGGADGAGLVRTEFLFLDRADAPSAAEQEQVYRDLATTFDGRPMVLRTLDVGGDKPLPYLAQPVEANPFLGQRGIRLALAHPHLLREQLSAVVRVAADHPIGVMFPMVTDVREIDAGRRMLEEVAPEGLSLEVGIMVEVPATAAKTAELAEHVDFFSIGTNDLTQYALAVERGNEAVAALADALDPGVLRLIDMVCRGAGGARVAVCGELASDPVAVPILLGLGVTELSVAPAAVPLIKAAVRTLDHAACVDLAARALRCATATAVRGLPRPA</sequence>
<dbReference type="InterPro" id="IPR012844">
    <property type="entry name" value="DhaM_N"/>
</dbReference>
<evidence type="ECO:0000256" key="21">
    <source>
        <dbReference type="SAM" id="SignalP"/>
    </source>
</evidence>
<keyword evidence="12" id="KW-0963">Cytoplasm</keyword>
<comment type="function">
    <text evidence="5">General (non sugar-specific) component of the phosphoenolpyruvate-dependent sugar phosphotransferase system (sugar PTS). This major carbohydrate active-transport system catalyzes the phosphorylation of incoming sugar substrates concomitantly with their translocation across the cell membrane. The phosphoryl group from phosphoenolpyruvate (PEP) is transferred to the phosphoryl carrier protein HPr by enzyme I. Phospho-HPr then transfers it to the PTS EIIA domain.</text>
</comment>
<evidence type="ECO:0000256" key="8">
    <source>
        <dbReference type="ARBA" id="ARBA00012095"/>
    </source>
</evidence>
<evidence type="ECO:0000256" key="15">
    <source>
        <dbReference type="ARBA" id="ARBA00022683"/>
    </source>
</evidence>
<comment type="subcellular location">
    <subcellularLocation>
        <location evidence="6">Cytoplasm</location>
    </subcellularLocation>
</comment>
<evidence type="ECO:0000256" key="2">
    <source>
        <dbReference type="ARBA" id="ARBA00001113"/>
    </source>
</evidence>
<dbReference type="NCBIfam" id="TIGR01417">
    <property type="entry name" value="PTS_I_fam"/>
    <property type="match status" value="1"/>
</dbReference>
<dbReference type="GO" id="GO:0046872">
    <property type="term" value="F:metal ion binding"/>
    <property type="evidence" value="ECO:0007669"/>
    <property type="project" value="UniProtKB-KW"/>
</dbReference>
<evidence type="ECO:0000256" key="18">
    <source>
        <dbReference type="ARBA" id="ARBA00022842"/>
    </source>
</evidence>
<dbReference type="Gene3D" id="3.40.50.510">
    <property type="entry name" value="Phosphotransferase system, mannose-type IIA component"/>
    <property type="match status" value="1"/>
</dbReference>
<keyword evidence="11" id="KW-0813">Transport</keyword>
<evidence type="ECO:0000256" key="19">
    <source>
        <dbReference type="ARBA" id="ARBA00046577"/>
    </source>
</evidence>
<dbReference type="PANTHER" id="PTHR46244">
    <property type="entry name" value="PHOSPHOENOLPYRUVATE-PROTEIN PHOSPHOTRANSFERASE"/>
    <property type="match status" value="1"/>
</dbReference>
<evidence type="ECO:0000256" key="16">
    <source>
        <dbReference type="ARBA" id="ARBA00022723"/>
    </source>
</evidence>
<evidence type="ECO:0000256" key="1">
    <source>
        <dbReference type="ARBA" id="ARBA00000683"/>
    </source>
</evidence>
<keyword evidence="13" id="KW-0762">Sugar transport</keyword>
<dbReference type="Pfam" id="PF00381">
    <property type="entry name" value="PTS-HPr"/>
    <property type="match status" value="1"/>
</dbReference>
<dbReference type="Gene3D" id="3.50.30.10">
    <property type="entry name" value="Phosphohistidine domain"/>
    <property type="match status" value="1"/>
</dbReference>
<dbReference type="SUPFAM" id="SSF52009">
    <property type="entry name" value="Phosphohistidine domain"/>
    <property type="match status" value="1"/>
</dbReference>
<dbReference type="GO" id="GO:0047324">
    <property type="term" value="F:phosphoenolpyruvate-glycerone phosphotransferase activity"/>
    <property type="evidence" value="ECO:0007669"/>
    <property type="project" value="UniProtKB-EC"/>
</dbReference>
<dbReference type="InterPro" id="IPR004701">
    <property type="entry name" value="PTS_EIIA_man-typ"/>
</dbReference>
<dbReference type="RefSeq" id="WP_039813651.1">
    <property type="nucleotide sequence ID" value="NZ_UGRY01000005.1"/>
</dbReference>
<evidence type="ECO:0000256" key="20">
    <source>
        <dbReference type="SAM" id="MobiDB-lite"/>
    </source>
</evidence>
<dbReference type="Gene3D" id="1.10.274.10">
    <property type="entry name" value="PtsI, HPr-binding domain"/>
    <property type="match status" value="1"/>
</dbReference>
<dbReference type="InterPro" id="IPR023151">
    <property type="entry name" value="PEP_util_CS"/>
</dbReference>
<feature type="region of interest" description="Disordered" evidence="20">
    <location>
        <begin position="119"/>
        <end position="207"/>
    </location>
</feature>
<dbReference type="InterPro" id="IPR001020">
    <property type="entry name" value="PTS_HPr_His_P_site"/>
</dbReference>
<protein>
    <recommendedName>
        <fullName evidence="10">Phosphocarrier protein HPr</fullName>
        <ecNumber evidence="8">2.7.1.121</ecNumber>
        <ecNumber evidence="9">2.7.3.9</ecNumber>
    </recommendedName>
</protein>
<organism evidence="24 25">
    <name type="scientific">Nocardia otitidiscaviarum</name>
    <dbReference type="NCBI Taxonomy" id="1823"/>
    <lineage>
        <taxon>Bacteria</taxon>
        <taxon>Bacillati</taxon>
        <taxon>Actinomycetota</taxon>
        <taxon>Actinomycetes</taxon>
        <taxon>Mycobacteriales</taxon>
        <taxon>Nocardiaceae</taxon>
        <taxon>Nocardia</taxon>
    </lineage>
</organism>
<comment type="function">
    <text evidence="4">Component of the dihydroxyacetone kinase complex, which is responsible for the phosphoenolpyruvate (PEP)-dependent phosphorylation of dihydroxyacetone. DhaM serves as the phosphoryl donor. Is phosphorylated by phosphoenolpyruvate in an EI- and HPr-dependent reaction, and a phosphorelay system on histidine residues finally leads to phosphoryl transfer to DhaL and dihydroxyacetone.</text>
</comment>
<keyword evidence="14 24" id="KW-0808">Transferase</keyword>
<feature type="domain" description="HPr" evidence="23">
    <location>
        <begin position="237"/>
        <end position="327"/>
    </location>
</feature>
<feature type="compositionally biased region" description="Low complexity" evidence="20">
    <location>
        <begin position="172"/>
        <end position="181"/>
    </location>
</feature>
<evidence type="ECO:0000256" key="5">
    <source>
        <dbReference type="ARBA" id="ARBA00003681"/>
    </source>
</evidence>
<evidence type="ECO:0000256" key="11">
    <source>
        <dbReference type="ARBA" id="ARBA00022448"/>
    </source>
</evidence>
<dbReference type="AlphaFoldDB" id="A0A379JJJ1"/>
<comment type="subunit">
    <text evidence="19">Homodimer. The dihydroxyacetone kinase complex is composed of a homodimer of DhaM, a homodimer of DhaK and the subunit DhaL.</text>
</comment>
<dbReference type="Proteomes" id="UP000255467">
    <property type="component" value="Unassembled WGS sequence"/>
</dbReference>
<feature type="region of interest" description="Disordered" evidence="20">
    <location>
        <begin position="349"/>
        <end position="379"/>
    </location>
</feature>
<reference evidence="24 25" key="1">
    <citation type="submission" date="2018-06" db="EMBL/GenBank/DDBJ databases">
        <authorList>
            <consortium name="Pathogen Informatics"/>
            <person name="Doyle S."/>
        </authorList>
    </citation>
    <scope>NUCLEOTIDE SEQUENCE [LARGE SCALE GENOMIC DNA]</scope>
    <source>
        <strain evidence="24 25">NCTC1934</strain>
    </source>
</reference>
<dbReference type="Pfam" id="PF03610">
    <property type="entry name" value="EIIA-man"/>
    <property type="match status" value="1"/>
</dbReference>
<feature type="domain" description="PTS EIIA type-4" evidence="22">
    <location>
        <begin position="1"/>
        <end position="131"/>
    </location>
</feature>
<dbReference type="PANTHER" id="PTHR46244:SF6">
    <property type="entry name" value="PHOSPHOENOLPYRUVATE-PROTEIN PHOSPHOTRANSFERASE"/>
    <property type="match status" value="1"/>
</dbReference>
<dbReference type="NCBIfam" id="TIGR01003">
    <property type="entry name" value="PTS_HPr_family"/>
    <property type="match status" value="1"/>
</dbReference>
<dbReference type="InterPro" id="IPR050499">
    <property type="entry name" value="PEP-utilizing_PTS_enzyme"/>
</dbReference>
<dbReference type="EC" id="2.7.1.121" evidence="8"/>
<keyword evidence="25" id="KW-1185">Reference proteome</keyword>
<comment type="catalytic activity">
    <reaction evidence="1">
        <text>L-histidyl-[protein] + phosphoenolpyruvate = N(pros)-phospho-L-histidyl-[protein] + pyruvate</text>
        <dbReference type="Rhea" id="RHEA:23880"/>
        <dbReference type="Rhea" id="RHEA-COMP:9745"/>
        <dbReference type="Rhea" id="RHEA-COMP:9746"/>
        <dbReference type="ChEBI" id="CHEBI:15361"/>
        <dbReference type="ChEBI" id="CHEBI:29979"/>
        <dbReference type="ChEBI" id="CHEBI:58702"/>
        <dbReference type="ChEBI" id="CHEBI:64837"/>
        <dbReference type="EC" id="2.7.3.9"/>
    </reaction>
</comment>
<evidence type="ECO:0000256" key="10">
    <source>
        <dbReference type="ARBA" id="ARBA00020422"/>
    </source>
</evidence>
<evidence type="ECO:0000313" key="24">
    <source>
        <dbReference type="EMBL" id="SUD48431.1"/>
    </source>
</evidence>
<dbReference type="InterPro" id="IPR000032">
    <property type="entry name" value="HPr-like"/>
</dbReference>
<accession>A0A379JJJ1</accession>
<dbReference type="PRINTS" id="PR00107">
    <property type="entry name" value="PHOSPHOCPHPR"/>
</dbReference>
<evidence type="ECO:0000259" key="22">
    <source>
        <dbReference type="PROSITE" id="PS51096"/>
    </source>
</evidence>
<name>A0A379JJJ1_9NOCA</name>
<evidence type="ECO:0000256" key="17">
    <source>
        <dbReference type="ARBA" id="ARBA00022777"/>
    </source>
</evidence>
<dbReference type="InterPro" id="IPR008731">
    <property type="entry name" value="PTS_EIN"/>
</dbReference>
<keyword evidence="18" id="KW-0460">Magnesium</keyword>
<evidence type="ECO:0000256" key="6">
    <source>
        <dbReference type="ARBA" id="ARBA00004496"/>
    </source>
</evidence>
<dbReference type="EC" id="2.7.3.9" evidence="9"/>
<comment type="catalytic activity">
    <reaction evidence="2">
        <text>dihydroxyacetone + phosphoenolpyruvate = dihydroxyacetone phosphate + pyruvate</text>
        <dbReference type="Rhea" id="RHEA:18381"/>
        <dbReference type="ChEBI" id="CHEBI:15361"/>
        <dbReference type="ChEBI" id="CHEBI:16016"/>
        <dbReference type="ChEBI" id="CHEBI:57642"/>
        <dbReference type="ChEBI" id="CHEBI:58702"/>
        <dbReference type="EC" id="2.7.1.121"/>
    </reaction>
</comment>
<dbReference type="GO" id="GO:0008965">
    <property type="term" value="F:phosphoenolpyruvate-protein phosphotransferase activity"/>
    <property type="evidence" value="ECO:0007669"/>
    <property type="project" value="UniProtKB-EC"/>
</dbReference>
<dbReference type="Gene3D" id="3.20.20.60">
    <property type="entry name" value="Phosphoenolpyruvate-binding domains"/>
    <property type="match status" value="1"/>
</dbReference>
<dbReference type="InterPro" id="IPR015813">
    <property type="entry name" value="Pyrv/PenolPyrv_kinase-like_dom"/>
</dbReference>
<evidence type="ECO:0000256" key="9">
    <source>
        <dbReference type="ARBA" id="ARBA00012232"/>
    </source>
</evidence>
<dbReference type="SUPFAM" id="SSF53062">
    <property type="entry name" value="PTS system fructose IIA component-like"/>
    <property type="match status" value="1"/>
</dbReference>
<dbReference type="GO" id="GO:0016020">
    <property type="term" value="C:membrane"/>
    <property type="evidence" value="ECO:0007669"/>
    <property type="project" value="InterPro"/>
</dbReference>
<dbReference type="NCBIfam" id="TIGR02364">
    <property type="entry name" value="dha_pts"/>
    <property type="match status" value="1"/>
</dbReference>
<dbReference type="PROSITE" id="PS51350">
    <property type="entry name" value="PTS_HPR_DOM"/>
    <property type="match status" value="1"/>
</dbReference>
<dbReference type="SUPFAM" id="SSF47831">
    <property type="entry name" value="Enzyme I of the PEP:sugar phosphotransferase system HPr-binding (sub)domain"/>
    <property type="match status" value="1"/>
</dbReference>
<gene>
    <name evidence="24" type="primary">ptsI_2</name>
    <name evidence="24" type="ORF">NCTC1934_05766</name>
</gene>
<feature type="compositionally biased region" description="Basic and acidic residues" evidence="20">
    <location>
        <begin position="119"/>
        <end position="128"/>
    </location>
</feature>
<dbReference type="Pfam" id="PF00391">
    <property type="entry name" value="PEP-utilizers"/>
    <property type="match status" value="1"/>
</dbReference>
<dbReference type="GO" id="GO:0005737">
    <property type="term" value="C:cytoplasm"/>
    <property type="evidence" value="ECO:0007669"/>
    <property type="project" value="UniProtKB-SubCell"/>
</dbReference>
<evidence type="ECO:0000256" key="12">
    <source>
        <dbReference type="ARBA" id="ARBA00022490"/>
    </source>
</evidence>
<dbReference type="GO" id="GO:0009401">
    <property type="term" value="P:phosphoenolpyruvate-dependent sugar phosphotransferase system"/>
    <property type="evidence" value="ECO:0007669"/>
    <property type="project" value="UniProtKB-KW"/>
</dbReference>
<dbReference type="CDD" id="cd00367">
    <property type="entry name" value="PTS-HPr_like"/>
    <property type="match status" value="1"/>
</dbReference>
<dbReference type="EMBL" id="UGRY01000005">
    <property type="protein sequence ID" value="SUD48431.1"/>
    <property type="molecule type" value="Genomic_DNA"/>
</dbReference>
<dbReference type="STRING" id="1406858.GCA_000710895_03998"/>
<dbReference type="InterPro" id="IPR006318">
    <property type="entry name" value="PTS_EI-like"/>
</dbReference>
<evidence type="ECO:0000256" key="7">
    <source>
        <dbReference type="ARBA" id="ARBA00007837"/>
    </source>
</evidence>
<keyword evidence="17" id="KW-0418">Kinase</keyword>
<feature type="signal peptide" evidence="21">
    <location>
        <begin position="1"/>
        <end position="21"/>
    </location>
</feature>
<comment type="similarity">
    <text evidence="7">Belongs to the PEP-utilizing enzyme family.</text>
</comment>
<evidence type="ECO:0000256" key="4">
    <source>
        <dbReference type="ARBA" id="ARBA00002788"/>
    </source>
</evidence>
<dbReference type="PROSITE" id="PS51096">
    <property type="entry name" value="PTS_EIIA_TYPE_4"/>
    <property type="match status" value="1"/>
</dbReference>
<dbReference type="InterPro" id="IPR036662">
    <property type="entry name" value="PTS_EIIA_man-typ_sf"/>
</dbReference>
<dbReference type="InterPro" id="IPR036637">
    <property type="entry name" value="Phosphohistidine_dom_sf"/>
</dbReference>
<comment type="cofactor">
    <cofactor evidence="3">
        <name>Mg(2+)</name>
        <dbReference type="ChEBI" id="CHEBI:18420"/>
    </cofactor>
</comment>
<keyword evidence="21" id="KW-0732">Signal</keyword>
<evidence type="ECO:0000256" key="14">
    <source>
        <dbReference type="ARBA" id="ARBA00022679"/>
    </source>
</evidence>
<keyword evidence="16" id="KW-0479">Metal-binding</keyword>
<keyword evidence="24" id="KW-0670">Pyruvate</keyword>
<evidence type="ECO:0000256" key="13">
    <source>
        <dbReference type="ARBA" id="ARBA00022597"/>
    </source>
</evidence>
<evidence type="ECO:0000259" key="23">
    <source>
        <dbReference type="PROSITE" id="PS51350"/>
    </source>
</evidence>
<dbReference type="Gene3D" id="3.30.1340.10">
    <property type="entry name" value="HPr-like"/>
    <property type="match status" value="1"/>
</dbReference>
<evidence type="ECO:0000256" key="3">
    <source>
        <dbReference type="ARBA" id="ARBA00001946"/>
    </source>
</evidence>
<dbReference type="PRINTS" id="PR01736">
    <property type="entry name" value="PHPHTRNFRASE"/>
</dbReference>
<dbReference type="InterPro" id="IPR035895">
    <property type="entry name" value="HPr-like_sf"/>
</dbReference>
<dbReference type="InterPro" id="IPR000121">
    <property type="entry name" value="PEP_util_C"/>
</dbReference>
<dbReference type="InterPro" id="IPR036618">
    <property type="entry name" value="PtsI_HPr-bd_sf"/>
</dbReference>
<evidence type="ECO:0000313" key="25">
    <source>
        <dbReference type="Proteomes" id="UP000255467"/>
    </source>
</evidence>